<feature type="domain" description="Putative zinc-finger" evidence="5">
    <location>
        <begin position="2"/>
        <end position="31"/>
    </location>
</feature>
<dbReference type="EMBL" id="JBIRPU010000026">
    <property type="protein sequence ID" value="MFI0796274.1"/>
    <property type="molecule type" value="Genomic_DNA"/>
</dbReference>
<feature type="transmembrane region" description="Helical" evidence="4">
    <location>
        <begin position="129"/>
        <end position="151"/>
    </location>
</feature>
<feature type="compositionally biased region" description="Low complexity" evidence="3">
    <location>
        <begin position="92"/>
        <end position="112"/>
    </location>
</feature>
<dbReference type="InterPro" id="IPR041916">
    <property type="entry name" value="Anti_sigma_zinc_sf"/>
</dbReference>
<evidence type="ECO:0000256" key="3">
    <source>
        <dbReference type="SAM" id="MobiDB-lite"/>
    </source>
</evidence>
<evidence type="ECO:0000256" key="2">
    <source>
        <dbReference type="ARBA" id="ARBA00023163"/>
    </source>
</evidence>
<evidence type="ECO:0000313" key="7">
    <source>
        <dbReference type="Proteomes" id="UP001611075"/>
    </source>
</evidence>
<dbReference type="Gene3D" id="1.10.10.1320">
    <property type="entry name" value="Anti-sigma factor, zinc-finger domain"/>
    <property type="match status" value="1"/>
</dbReference>
<keyword evidence="4" id="KW-0472">Membrane</keyword>
<feature type="region of interest" description="Disordered" evidence="3">
    <location>
        <begin position="68"/>
        <end position="122"/>
    </location>
</feature>
<feature type="compositionally biased region" description="Low complexity" evidence="3">
    <location>
        <begin position="68"/>
        <end position="81"/>
    </location>
</feature>
<name>A0ABW7SRE3_9ACTN</name>
<dbReference type="Pfam" id="PF13490">
    <property type="entry name" value="zf-HC2"/>
    <property type="match status" value="1"/>
</dbReference>
<organism evidence="6 7">
    <name type="scientific">Micromonospora rubida</name>
    <dbReference type="NCBI Taxonomy" id="2697657"/>
    <lineage>
        <taxon>Bacteria</taxon>
        <taxon>Bacillati</taxon>
        <taxon>Actinomycetota</taxon>
        <taxon>Actinomycetes</taxon>
        <taxon>Micromonosporales</taxon>
        <taxon>Micromonosporaceae</taxon>
        <taxon>Micromonospora</taxon>
    </lineage>
</organism>
<dbReference type="RefSeq" id="WP_396684252.1">
    <property type="nucleotide sequence ID" value="NZ_JBIRPU010000026.1"/>
</dbReference>
<keyword evidence="7" id="KW-1185">Reference proteome</keyword>
<sequence length="271" mass="27309">MRQSLGMYLLGSLNPQERDEVERHLAVCPACLAESDELGEVVAVLALLSEGDRRGIVEEFGVPGLPARDAAASTSEAATSGPAPPSADRPVSDAASRTRARAGTVRAGPGRPSSASRPGTRRSVRARSLLGIAGPVLAVLISAGLFVGLAVGDEDGDSGRTAPVDVTLAATAAAAGMDGATLSVVAVGHDGAVTVRATVTKLKPGTRYQLYAVTSDGNTHLVAGWVGSDTVPEVTGEASVDVGALSFFAVTRADGTPVISAYVSGQAPPSR</sequence>
<keyword evidence="4" id="KW-0812">Transmembrane</keyword>
<protein>
    <submittedName>
        <fullName evidence="6">Anti-sigma factor family protein</fullName>
    </submittedName>
</protein>
<reference evidence="6 7" key="1">
    <citation type="submission" date="2024-10" db="EMBL/GenBank/DDBJ databases">
        <title>The Natural Products Discovery Center: Release of the First 8490 Sequenced Strains for Exploring Actinobacteria Biosynthetic Diversity.</title>
        <authorList>
            <person name="Kalkreuter E."/>
            <person name="Kautsar S.A."/>
            <person name="Yang D."/>
            <person name="Bader C.D."/>
            <person name="Teijaro C.N."/>
            <person name="Fluegel L."/>
            <person name="Davis C.M."/>
            <person name="Simpson J.R."/>
            <person name="Lauterbach L."/>
            <person name="Steele A.D."/>
            <person name="Gui C."/>
            <person name="Meng S."/>
            <person name="Li G."/>
            <person name="Viehrig K."/>
            <person name="Ye F."/>
            <person name="Su P."/>
            <person name="Kiefer A.F."/>
            <person name="Nichols A."/>
            <person name="Cepeda A.J."/>
            <person name="Yan W."/>
            <person name="Fan B."/>
            <person name="Jiang Y."/>
            <person name="Adhikari A."/>
            <person name="Zheng C.-J."/>
            <person name="Schuster L."/>
            <person name="Cowan T.M."/>
            <person name="Smanski M.J."/>
            <person name="Chevrette M.G."/>
            <person name="De Carvalho L.P.S."/>
            <person name="Shen B."/>
        </authorList>
    </citation>
    <scope>NUCLEOTIDE SEQUENCE [LARGE SCALE GENOMIC DNA]</scope>
    <source>
        <strain evidence="6 7">NPDC021253</strain>
    </source>
</reference>
<dbReference type="InterPro" id="IPR027383">
    <property type="entry name" value="Znf_put"/>
</dbReference>
<evidence type="ECO:0000256" key="4">
    <source>
        <dbReference type="SAM" id="Phobius"/>
    </source>
</evidence>
<keyword evidence="1" id="KW-0805">Transcription regulation</keyword>
<dbReference type="Proteomes" id="UP001611075">
    <property type="component" value="Unassembled WGS sequence"/>
</dbReference>
<evidence type="ECO:0000256" key="1">
    <source>
        <dbReference type="ARBA" id="ARBA00023015"/>
    </source>
</evidence>
<keyword evidence="4" id="KW-1133">Transmembrane helix</keyword>
<evidence type="ECO:0000259" key="5">
    <source>
        <dbReference type="Pfam" id="PF13490"/>
    </source>
</evidence>
<accession>A0ABW7SRE3</accession>
<proteinExistence type="predicted"/>
<evidence type="ECO:0000313" key="6">
    <source>
        <dbReference type="EMBL" id="MFI0796274.1"/>
    </source>
</evidence>
<keyword evidence="2" id="KW-0804">Transcription</keyword>
<gene>
    <name evidence="6" type="ORF">ACH4OY_26850</name>
</gene>
<comment type="caution">
    <text evidence="6">The sequence shown here is derived from an EMBL/GenBank/DDBJ whole genome shotgun (WGS) entry which is preliminary data.</text>
</comment>